<protein>
    <recommendedName>
        <fullName evidence="2">Alpha-L-rhamnosidase C-terminal domain-containing protein</fullName>
    </recommendedName>
</protein>
<dbReference type="RefSeq" id="WP_236090410.1">
    <property type="nucleotide sequence ID" value="NZ_JAKGSG010000045.1"/>
</dbReference>
<evidence type="ECO:0000259" key="2">
    <source>
        <dbReference type="Pfam" id="PF17390"/>
    </source>
</evidence>
<feature type="region of interest" description="Disordered" evidence="1">
    <location>
        <begin position="1"/>
        <end position="23"/>
    </location>
</feature>
<gene>
    <name evidence="3" type="ORF">L1785_16660</name>
</gene>
<evidence type="ECO:0000256" key="1">
    <source>
        <dbReference type="SAM" id="MobiDB-lite"/>
    </source>
</evidence>
<dbReference type="Proteomes" id="UP001165405">
    <property type="component" value="Unassembled WGS sequence"/>
</dbReference>
<dbReference type="AlphaFoldDB" id="A0AA41UAF5"/>
<feature type="domain" description="Alpha-L-rhamnosidase C-terminal" evidence="2">
    <location>
        <begin position="4"/>
        <end position="76"/>
    </location>
</feature>
<name>A0AA41UAF5_9MICO</name>
<dbReference type="EMBL" id="JAKGSG010000045">
    <property type="protein sequence ID" value="MCF4122612.1"/>
    <property type="molecule type" value="Genomic_DNA"/>
</dbReference>
<keyword evidence="4" id="KW-1185">Reference proteome</keyword>
<dbReference type="Gene3D" id="2.60.420.10">
    <property type="entry name" value="Maltose phosphorylase, domain 3"/>
    <property type="match status" value="1"/>
</dbReference>
<sequence>MVAGLAPAEPGYRTIDFSPRPGGTFTSAGATHLTPYGEASIDWRLSDGSLHVSLRVPVGCTATVNLPGDDRREVGHGVHQLVVPYAGGSVT</sequence>
<accession>A0AA41UAF5</accession>
<organism evidence="3 4">
    <name type="scientific">Antribacter soli</name>
    <dbReference type="NCBI Taxonomy" id="2910976"/>
    <lineage>
        <taxon>Bacteria</taxon>
        <taxon>Bacillati</taxon>
        <taxon>Actinomycetota</taxon>
        <taxon>Actinomycetes</taxon>
        <taxon>Micrococcales</taxon>
        <taxon>Promicromonosporaceae</taxon>
        <taxon>Antribacter</taxon>
    </lineage>
</organism>
<dbReference type="InterPro" id="IPR016007">
    <property type="entry name" value="Alpha_rhamnosid"/>
</dbReference>
<dbReference type="Pfam" id="PF17390">
    <property type="entry name" value="Bac_rhamnosid_C"/>
    <property type="match status" value="1"/>
</dbReference>
<reference evidence="3" key="1">
    <citation type="submission" date="2022-01" db="EMBL/GenBank/DDBJ databases">
        <title>Antribacter sp. nov., isolated from Guizhou of China.</title>
        <authorList>
            <person name="Chengliang C."/>
            <person name="Ya Z."/>
        </authorList>
    </citation>
    <scope>NUCLEOTIDE SEQUENCE</scope>
    <source>
        <strain evidence="3">KLBMP 9083</strain>
    </source>
</reference>
<comment type="caution">
    <text evidence="3">The sequence shown here is derived from an EMBL/GenBank/DDBJ whole genome shotgun (WGS) entry which is preliminary data.</text>
</comment>
<dbReference type="PANTHER" id="PTHR33307">
    <property type="entry name" value="ALPHA-RHAMNOSIDASE (EUROFUNG)"/>
    <property type="match status" value="1"/>
</dbReference>
<evidence type="ECO:0000313" key="3">
    <source>
        <dbReference type="EMBL" id="MCF4122612.1"/>
    </source>
</evidence>
<dbReference type="InterPro" id="IPR035398">
    <property type="entry name" value="Bac_rhamnosid_C"/>
</dbReference>
<evidence type="ECO:0000313" key="4">
    <source>
        <dbReference type="Proteomes" id="UP001165405"/>
    </source>
</evidence>
<dbReference type="PANTHER" id="PTHR33307:SF6">
    <property type="entry name" value="ALPHA-RHAMNOSIDASE (EUROFUNG)-RELATED"/>
    <property type="match status" value="1"/>
</dbReference>
<proteinExistence type="predicted"/>